<dbReference type="PANTHER" id="PTHR14226">
    <property type="entry name" value="NEUROPATHY TARGET ESTERASE/SWISS CHEESE D.MELANOGASTER"/>
    <property type="match status" value="1"/>
</dbReference>
<protein>
    <submittedName>
        <fullName evidence="6">Phospholipase</fullName>
    </submittedName>
</protein>
<keyword evidence="3 4" id="KW-0443">Lipid metabolism</keyword>
<feature type="domain" description="PNPLA" evidence="5">
    <location>
        <begin position="31"/>
        <end position="191"/>
    </location>
</feature>
<dbReference type="KEGG" id="pru:PRU_0409"/>
<dbReference type="Pfam" id="PF01734">
    <property type="entry name" value="Patatin"/>
    <property type="match status" value="1"/>
</dbReference>
<dbReference type="HOGENOM" id="CLU_047251_2_1_10"/>
<proteinExistence type="predicted"/>
<dbReference type="InterPro" id="IPR016035">
    <property type="entry name" value="Acyl_Trfase/lysoPLipase"/>
</dbReference>
<dbReference type="GO" id="GO:0016787">
    <property type="term" value="F:hydrolase activity"/>
    <property type="evidence" value="ECO:0007669"/>
    <property type="project" value="UniProtKB-UniRule"/>
</dbReference>
<accession>D5EX16</accession>
<feature type="active site" description="Proton acceptor" evidence="4">
    <location>
        <position position="178"/>
    </location>
</feature>
<feature type="short sequence motif" description="GXSXG" evidence="4">
    <location>
        <begin position="62"/>
        <end position="66"/>
    </location>
</feature>
<dbReference type="STRING" id="264731.PRU_0409"/>
<dbReference type="Gene3D" id="3.40.1090.10">
    <property type="entry name" value="Cytosolic phospholipase A2 catalytic domain"/>
    <property type="match status" value="2"/>
</dbReference>
<keyword evidence="2 4" id="KW-0442">Lipid degradation</keyword>
<gene>
    <name evidence="6" type="ordered locus">PRU_0409</name>
</gene>
<keyword evidence="7" id="KW-1185">Reference proteome</keyword>
<feature type="active site" description="Nucleophile" evidence="4">
    <location>
        <position position="64"/>
    </location>
</feature>
<dbReference type="Proteomes" id="UP000000927">
    <property type="component" value="Chromosome"/>
</dbReference>
<dbReference type="PROSITE" id="PS51635">
    <property type="entry name" value="PNPLA"/>
    <property type="match status" value="1"/>
</dbReference>
<dbReference type="InterPro" id="IPR002641">
    <property type="entry name" value="PNPLA_dom"/>
</dbReference>
<evidence type="ECO:0000313" key="7">
    <source>
        <dbReference type="Proteomes" id="UP000000927"/>
    </source>
</evidence>
<evidence type="ECO:0000256" key="2">
    <source>
        <dbReference type="ARBA" id="ARBA00022963"/>
    </source>
</evidence>
<comment type="caution">
    <text evidence="4">Lacks conserved residue(s) required for the propagation of feature annotation.</text>
</comment>
<dbReference type="SUPFAM" id="SSF52151">
    <property type="entry name" value="FabD/lysophospholipase-like"/>
    <property type="match status" value="1"/>
</dbReference>
<dbReference type="GO" id="GO:0016042">
    <property type="term" value="P:lipid catabolic process"/>
    <property type="evidence" value="ECO:0007669"/>
    <property type="project" value="UniProtKB-UniRule"/>
</dbReference>
<evidence type="ECO:0000313" key="6">
    <source>
        <dbReference type="EMBL" id="ADE82233.1"/>
    </source>
</evidence>
<name>D5EX16_XYLR2</name>
<dbReference type="InterPro" id="IPR050301">
    <property type="entry name" value="NTE"/>
</dbReference>
<evidence type="ECO:0000259" key="5">
    <source>
        <dbReference type="PROSITE" id="PS51635"/>
    </source>
</evidence>
<keyword evidence="1 4" id="KW-0378">Hydrolase</keyword>
<feature type="short sequence motif" description="DGA/G" evidence="4">
    <location>
        <begin position="178"/>
        <end position="180"/>
    </location>
</feature>
<evidence type="ECO:0000256" key="1">
    <source>
        <dbReference type="ARBA" id="ARBA00022801"/>
    </source>
</evidence>
<evidence type="ECO:0000256" key="4">
    <source>
        <dbReference type="PROSITE-ProRule" id="PRU01161"/>
    </source>
</evidence>
<reference evidence="6 7" key="1">
    <citation type="journal article" date="2010" name="Microb. Ecol.">
        <title>Comparative genome analysis of Prevotella ruminicola and Prevotella bryantii: insights into their environmental niche.</title>
        <authorList>
            <consortium name="North American Consortium for Rumen Bacteria"/>
            <person name="Purushe J."/>
            <person name="Fouts D.E."/>
            <person name="Morrison M."/>
            <person name="White B.A."/>
            <person name="Mackie R.I."/>
            <person name="Coutinho P.M."/>
            <person name="Henrissat B."/>
            <person name="Nelson K.E."/>
        </authorList>
    </citation>
    <scope>NUCLEOTIDE SEQUENCE [LARGE SCALE GENOMIC DNA]</scope>
    <source>
        <strain evidence="7">ATCC 19189 / JCM 8958 / 23</strain>
    </source>
</reference>
<dbReference type="PANTHER" id="PTHR14226:SF76">
    <property type="entry name" value="NTE FAMILY PROTEIN RSSA"/>
    <property type="match status" value="1"/>
</dbReference>
<dbReference type="AlphaFoldDB" id="D5EX16"/>
<evidence type="ECO:0000256" key="3">
    <source>
        <dbReference type="ARBA" id="ARBA00023098"/>
    </source>
</evidence>
<organism evidence="6 7">
    <name type="scientific">Xylanibacter ruminicola (strain ATCC 19189 / DSM 19721 / CIP 105475 / JCM 8958 / 23)</name>
    <name type="common">Prevotella ruminicola</name>
    <dbReference type="NCBI Taxonomy" id="264731"/>
    <lineage>
        <taxon>Bacteria</taxon>
        <taxon>Pseudomonadati</taxon>
        <taxon>Bacteroidota</taxon>
        <taxon>Bacteroidia</taxon>
        <taxon>Bacteroidales</taxon>
        <taxon>Prevotellaceae</taxon>
        <taxon>Xylanibacter</taxon>
    </lineage>
</organism>
<dbReference type="eggNOG" id="COG1752">
    <property type="taxonomic scope" value="Bacteria"/>
</dbReference>
<dbReference type="EMBL" id="CP002006">
    <property type="protein sequence ID" value="ADE82233.1"/>
    <property type="molecule type" value="Genomic_DNA"/>
</dbReference>
<sequence>MPNFLYFCREIRMIAMNKQDTATSTKRDVALVLSSGGARGLAHIGAIEELLNEGYHITSIAGCSMGALIGGVYAAGKLEDFREWMKTIDRKKMLELTDFSFSLNHLVKGSRIIEAIMEFVPDVPIEELPIPYCAVATDWISGKEVVFRKGSLFEAIRASISLPTFYEPVRRDGMILIDGGVTNPIPLNRVERHEGDLLVGIDVSGHDYKAQWEIQQEITEKRKRSNSLSQQILNRLLPDHLDFNYYTMLSRVSSLMIRQNSLLMAQLTKPDVLVDIQMARYGGFDYDKSEKLIAIGRQKTRQTLLSI</sequence>